<dbReference type="AlphaFoldDB" id="A0A834XH15"/>
<dbReference type="Proteomes" id="UP000634136">
    <property type="component" value="Unassembled WGS sequence"/>
</dbReference>
<reference evidence="1" key="1">
    <citation type="submission" date="2020-09" db="EMBL/GenBank/DDBJ databases">
        <title>Genome-Enabled Discovery of Anthraquinone Biosynthesis in Senna tora.</title>
        <authorList>
            <person name="Kang S.-H."/>
            <person name="Pandey R.P."/>
            <person name="Lee C.-M."/>
            <person name="Sim J.-S."/>
            <person name="Jeong J.-T."/>
            <person name="Choi B.-S."/>
            <person name="Jung M."/>
            <person name="Ginzburg D."/>
            <person name="Zhao K."/>
            <person name="Won S.Y."/>
            <person name="Oh T.-J."/>
            <person name="Yu Y."/>
            <person name="Kim N.-H."/>
            <person name="Lee O.R."/>
            <person name="Lee T.-H."/>
            <person name="Bashyal P."/>
            <person name="Kim T.-S."/>
            <person name="Lee W.-H."/>
            <person name="Kawkins C."/>
            <person name="Kim C.-K."/>
            <person name="Kim J.S."/>
            <person name="Ahn B.O."/>
            <person name="Rhee S.Y."/>
            <person name="Sohng J.K."/>
        </authorList>
    </citation>
    <scope>NUCLEOTIDE SEQUENCE</scope>
    <source>
        <tissue evidence="1">Leaf</tissue>
    </source>
</reference>
<name>A0A834XH15_9FABA</name>
<dbReference type="EMBL" id="JAAIUW010000001">
    <property type="protein sequence ID" value="KAF7845124.1"/>
    <property type="molecule type" value="Genomic_DNA"/>
</dbReference>
<sequence>MELKEILVIVAYVLDVEISVNPLYLSVNDIRNLLAKDWEVKLAHTGLQMLLPTLSRSFLSVT</sequence>
<evidence type="ECO:0000313" key="1">
    <source>
        <dbReference type="EMBL" id="KAF7845124.1"/>
    </source>
</evidence>
<proteinExistence type="predicted"/>
<comment type="caution">
    <text evidence="1">The sequence shown here is derived from an EMBL/GenBank/DDBJ whole genome shotgun (WGS) entry which is preliminary data.</text>
</comment>
<evidence type="ECO:0000313" key="2">
    <source>
        <dbReference type="Proteomes" id="UP000634136"/>
    </source>
</evidence>
<accession>A0A834XH15</accession>
<organism evidence="1 2">
    <name type="scientific">Senna tora</name>
    <dbReference type="NCBI Taxonomy" id="362788"/>
    <lineage>
        <taxon>Eukaryota</taxon>
        <taxon>Viridiplantae</taxon>
        <taxon>Streptophyta</taxon>
        <taxon>Embryophyta</taxon>
        <taxon>Tracheophyta</taxon>
        <taxon>Spermatophyta</taxon>
        <taxon>Magnoliopsida</taxon>
        <taxon>eudicotyledons</taxon>
        <taxon>Gunneridae</taxon>
        <taxon>Pentapetalae</taxon>
        <taxon>rosids</taxon>
        <taxon>fabids</taxon>
        <taxon>Fabales</taxon>
        <taxon>Fabaceae</taxon>
        <taxon>Caesalpinioideae</taxon>
        <taxon>Cassia clade</taxon>
        <taxon>Senna</taxon>
    </lineage>
</organism>
<protein>
    <submittedName>
        <fullName evidence="1">Uncharacterized protein</fullName>
    </submittedName>
</protein>
<keyword evidence="2" id="KW-1185">Reference proteome</keyword>
<gene>
    <name evidence="1" type="ORF">G2W53_002029</name>
</gene>